<protein>
    <recommendedName>
        <fullName evidence="4">Retrotransposon gag domain-containing protein</fullName>
    </recommendedName>
</protein>
<evidence type="ECO:0000256" key="1">
    <source>
        <dbReference type="SAM" id="MobiDB-lite"/>
    </source>
</evidence>
<feature type="compositionally biased region" description="Polar residues" evidence="1">
    <location>
        <begin position="10"/>
        <end position="28"/>
    </location>
</feature>
<organism evidence="2 3">
    <name type="scientific">Mycena rosella</name>
    <name type="common">Pink bonnet</name>
    <name type="synonym">Agaricus rosellus</name>
    <dbReference type="NCBI Taxonomy" id="1033263"/>
    <lineage>
        <taxon>Eukaryota</taxon>
        <taxon>Fungi</taxon>
        <taxon>Dikarya</taxon>
        <taxon>Basidiomycota</taxon>
        <taxon>Agaricomycotina</taxon>
        <taxon>Agaricomycetes</taxon>
        <taxon>Agaricomycetidae</taxon>
        <taxon>Agaricales</taxon>
        <taxon>Marasmiineae</taxon>
        <taxon>Mycenaceae</taxon>
        <taxon>Mycena</taxon>
    </lineage>
</organism>
<proteinExistence type="predicted"/>
<evidence type="ECO:0000313" key="2">
    <source>
        <dbReference type="EMBL" id="KAJ7689594.1"/>
    </source>
</evidence>
<name>A0AAD7DE86_MYCRO</name>
<gene>
    <name evidence="2" type="ORF">B0H17DRAFT_1134925</name>
</gene>
<feature type="region of interest" description="Disordered" evidence="1">
    <location>
        <begin position="1"/>
        <end position="36"/>
    </location>
</feature>
<dbReference type="EMBL" id="JARKIE010000071">
    <property type="protein sequence ID" value="KAJ7689594.1"/>
    <property type="molecule type" value="Genomic_DNA"/>
</dbReference>
<dbReference type="AlphaFoldDB" id="A0AAD7DE86"/>
<evidence type="ECO:0000313" key="3">
    <source>
        <dbReference type="Proteomes" id="UP001221757"/>
    </source>
</evidence>
<sequence>MPVTPHLSPQFETQAPTLARPHSTSPSMSKLEFPKLTKEPTPVSIHSWLGRCKDTFEVWQAQNADKKMEPHTLITLAGLRMEELTAVTWWNENQAELKKLTAWDEFAQKVKDRFVPTNWRMVALSSFYSIHQGSLSFPKFAKSLQHARNTLASAGAGYTINDSILKNHFLFHAQPVLHLRVCGQQAFSYVSMKVDGLIANMASTWESLIVERVIKFTSPTALPPLSIPSIPAMSSSSLPTPISSTPASTLSAFRPLTYAEKEILRAANNCYHCRKTPKTLGWVKHRSDTCPSNPVLRIPPCSSPAVIAAVSPAGFPSIYKEGYAPVAAVMPVYDPNEDSFSFGTDDKDLSTRNN</sequence>
<accession>A0AAD7DE86</accession>
<keyword evidence="3" id="KW-1185">Reference proteome</keyword>
<dbReference type="Proteomes" id="UP001221757">
    <property type="component" value="Unassembled WGS sequence"/>
</dbReference>
<evidence type="ECO:0008006" key="4">
    <source>
        <dbReference type="Google" id="ProtNLM"/>
    </source>
</evidence>
<comment type="caution">
    <text evidence="2">The sequence shown here is derived from an EMBL/GenBank/DDBJ whole genome shotgun (WGS) entry which is preliminary data.</text>
</comment>
<reference evidence="2" key="1">
    <citation type="submission" date="2023-03" db="EMBL/GenBank/DDBJ databases">
        <title>Massive genome expansion in bonnet fungi (Mycena s.s.) driven by repeated elements and novel gene families across ecological guilds.</title>
        <authorList>
            <consortium name="Lawrence Berkeley National Laboratory"/>
            <person name="Harder C.B."/>
            <person name="Miyauchi S."/>
            <person name="Viragh M."/>
            <person name="Kuo A."/>
            <person name="Thoen E."/>
            <person name="Andreopoulos B."/>
            <person name="Lu D."/>
            <person name="Skrede I."/>
            <person name="Drula E."/>
            <person name="Henrissat B."/>
            <person name="Morin E."/>
            <person name="Kohler A."/>
            <person name="Barry K."/>
            <person name="LaButti K."/>
            <person name="Morin E."/>
            <person name="Salamov A."/>
            <person name="Lipzen A."/>
            <person name="Mereny Z."/>
            <person name="Hegedus B."/>
            <person name="Baldrian P."/>
            <person name="Stursova M."/>
            <person name="Weitz H."/>
            <person name="Taylor A."/>
            <person name="Grigoriev I.V."/>
            <person name="Nagy L.G."/>
            <person name="Martin F."/>
            <person name="Kauserud H."/>
        </authorList>
    </citation>
    <scope>NUCLEOTIDE SEQUENCE</scope>
    <source>
        <strain evidence="2">CBHHK067</strain>
    </source>
</reference>